<comment type="caution">
    <text evidence="2">The sequence shown here is derived from an EMBL/GenBank/DDBJ whole genome shotgun (WGS) entry which is preliminary data.</text>
</comment>
<feature type="domain" description="Gfo/Idh/MocA-like oxidoreductase N-terminal" evidence="1">
    <location>
        <begin position="75"/>
        <end position="169"/>
    </location>
</feature>
<dbReference type="AlphaFoldDB" id="A0A1F6C583"/>
<evidence type="ECO:0000313" key="3">
    <source>
        <dbReference type="Proteomes" id="UP000178606"/>
    </source>
</evidence>
<dbReference type="PANTHER" id="PTHR43708">
    <property type="entry name" value="CONSERVED EXPRESSED OXIDOREDUCTASE (EUROFUNG)"/>
    <property type="match status" value="1"/>
</dbReference>
<dbReference type="InterPro" id="IPR036291">
    <property type="entry name" value="NAD(P)-bd_dom_sf"/>
</dbReference>
<dbReference type="GO" id="GO:0000166">
    <property type="term" value="F:nucleotide binding"/>
    <property type="evidence" value="ECO:0007669"/>
    <property type="project" value="InterPro"/>
</dbReference>
<dbReference type="EMBL" id="MFKF01000410">
    <property type="protein sequence ID" value="OGG44222.1"/>
    <property type="molecule type" value="Genomic_DNA"/>
</dbReference>
<dbReference type="InterPro" id="IPR000683">
    <property type="entry name" value="Gfo/Idh/MocA-like_OxRdtase_N"/>
</dbReference>
<dbReference type="Pfam" id="PF01408">
    <property type="entry name" value="GFO_IDH_MocA"/>
    <property type="match status" value="1"/>
</dbReference>
<sequence length="343" mass="37909">MAATTKPIRVGLIRCDMHGMYYGALMAKHDPLRLLEPLRGRKGVRARHSWMTGGAHFYFYTYYSDPARITVPTVDGFEIARVWDEDREVAEVFADVFLSRPRVCDKVEEVSEGVDLVFIADCNGDGSDHLKLATPSLKRGVPTFIDKPFAYTVKDARALLRLARQHKTPMMSISILLQLPQARQFRGRFQELGEPEFGTIKGGGPTMAGHIHAISLAYHLFGDGVESVECMGASPLAHVRIDYGGKAGRPGAGVALNCDSGGQPHCAFYASAYSSKGVVHSPPFDDWVFPEGAAQILRMAKKMVKERQAQVSGESMLELIAVAEAARLAQRRRKRVYLREVLS</sequence>
<name>A0A1F6C583_HANXR</name>
<reference evidence="2 3" key="1">
    <citation type="journal article" date="2016" name="Nat. Commun.">
        <title>Thousands of microbial genomes shed light on interconnected biogeochemical processes in an aquifer system.</title>
        <authorList>
            <person name="Anantharaman K."/>
            <person name="Brown C.T."/>
            <person name="Hug L.A."/>
            <person name="Sharon I."/>
            <person name="Castelle C.J."/>
            <person name="Probst A.J."/>
            <person name="Thomas B.C."/>
            <person name="Singh A."/>
            <person name="Wilkins M.J."/>
            <person name="Karaoz U."/>
            <person name="Brodie E.L."/>
            <person name="Williams K.H."/>
            <person name="Hubbard S.S."/>
            <person name="Banfield J.F."/>
        </authorList>
    </citation>
    <scope>NUCLEOTIDE SEQUENCE [LARGE SCALE GENOMIC DNA]</scope>
    <source>
        <strain evidence="3">RIFCSPLOWO2_12_FULL_64_10</strain>
    </source>
</reference>
<evidence type="ECO:0000313" key="2">
    <source>
        <dbReference type="EMBL" id="OGG44222.1"/>
    </source>
</evidence>
<dbReference type="Proteomes" id="UP000178606">
    <property type="component" value="Unassembled WGS sequence"/>
</dbReference>
<proteinExistence type="predicted"/>
<accession>A0A1F6C583</accession>
<protein>
    <recommendedName>
        <fullName evidence="1">Gfo/Idh/MocA-like oxidoreductase N-terminal domain-containing protein</fullName>
    </recommendedName>
</protein>
<dbReference type="Gene3D" id="3.40.50.720">
    <property type="entry name" value="NAD(P)-binding Rossmann-like Domain"/>
    <property type="match status" value="1"/>
</dbReference>
<dbReference type="SUPFAM" id="SSF51735">
    <property type="entry name" value="NAD(P)-binding Rossmann-fold domains"/>
    <property type="match status" value="1"/>
</dbReference>
<dbReference type="InterPro" id="IPR051317">
    <property type="entry name" value="Gfo/Idh/MocA_oxidoreduct"/>
</dbReference>
<evidence type="ECO:0000259" key="1">
    <source>
        <dbReference type="Pfam" id="PF01408"/>
    </source>
</evidence>
<organism evidence="2 3">
    <name type="scientific">Handelsmanbacteria sp. (strain RIFCSPLOWO2_12_FULL_64_10)</name>
    <dbReference type="NCBI Taxonomy" id="1817868"/>
    <lineage>
        <taxon>Bacteria</taxon>
        <taxon>Candidatus Handelsmaniibacteriota</taxon>
    </lineage>
</organism>
<dbReference type="PANTHER" id="PTHR43708:SF4">
    <property type="entry name" value="OXIDOREDUCTASE YCEM-RELATED"/>
    <property type="match status" value="1"/>
</dbReference>
<dbReference type="Gene3D" id="3.30.360.10">
    <property type="entry name" value="Dihydrodipicolinate Reductase, domain 2"/>
    <property type="match status" value="1"/>
</dbReference>
<gene>
    <name evidence="2" type="ORF">A3F84_09490</name>
</gene>